<sequence>MTQNQTRLEFEQEVRIRALKDPNFRQRLLDNPKEVIEETSKSLLPENTKISICEEEPGSIYLVIPAMPTKVNELSEAELQAIAGGSDVKTTVKAFASGFFSLTTCLPNML</sequence>
<dbReference type="RefSeq" id="WP_144863703.1">
    <property type="nucleotide sequence ID" value="NZ_LR213773.1"/>
</dbReference>
<dbReference type="InterPro" id="IPR036648">
    <property type="entry name" value="CN_Hdrase_a/SCN_Hdrase_g_sf"/>
</dbReference>
<proteinExistence type="predicted"/>
<dbReference type="OrthoDB" id="516057at2"/>
<dbReference type="Gene3D" id="3.90.330.10">
    <property type="entry name" value="Nitrile hydratase alpha /Thiocyanate hydrolase gamma"/>
    <property type="match status" value="1"/>
</dbReference>
<feature type="domain" description="Nitrile hydratase alpha/Thiocyanate hydrolase gamma" evidence="2">
    <location>
        <begin position="20"/>
        <end position="82"/>
    </location>
</feature>
<gene>
    <name evidence="3" type="ORF">H1P_90015</name>
</gene>
<evidence type="ECO:0000256" key="1">
    <source>
        <dbReference type="ARBA" id="ARBA00022723"/>
    </source>
</evidence>
<dbReference type="InterPro" id="IPR004232">
    <property type="entry name" value="CN_Hdrtase_a/SCN_Hdrlase_g"/>
</dbReference>
<dbReference type="SUPFAM" id="SSF56209">
    <property type="entry name" value="Nitrile hydratase alpha chain"/>
    <property type="match status" value="1"/>
</dbReference>
<reference evidence="3 4" key="1">
    <citation type="submission" date="2019-01" db="EMBL/GenBank/DDBJ databases">
        <authorList>
            <person name="Brito A."/>
        </authorList>
    </citation>
    <scope>NUCLEOTIDE SEQUENCE [LARGE SCALE GENOMIC DNA]</scope>
    <source>
        <strain evidence="3">1</strain>
    </source>
</reference>
<dbReference type="EMBL" id="CAACVJ010000698">
    <property type="protein sequence ID" value="VEP18768.1"/>
    <property type="molecule type" value="Genomic_DNA"/>
</dbReference>
<dbReference type="InterPro" id="IPR022513">
    <property type="entry name" value="TOMM_pelo"/>
</dbReference>
<dbReference type="NCBIfam" id="TIGR03793">
    <property type="entry name" value="leader_NHLP"/>
    <property type="match status" value="1"/>
</dbReference>
<keyword evidence="1" id="KW-0479">Metal-binding</keyword>
<accession>A0A563W516</accession>
<evidence type="ECO:0000313" key="3">
    <source>
        <dbReference type="EMBL" id="VEP18768.1"/>
    </source>
</evidence>
<dbReference type="Proteomes" id="UP000320055">
    <property type="component" value="Unassembled WGS sequence"/>
</dbReference>
<keyword evidence="4" id="KW-1185">Reference proteome</keyword>
<dbReference type="GO" id="GO:0046914">
    <property type="term" value="F:transition metal ion binding"/>
    <property type="evidence" value="ECO:0007669"/>
    <property type="project" value="InterPro"/>
</dbReference>
<dbReference type="Pfam" id="PF02979">
    <property type="entry name" value="NHase_alpha"/>
    <property type="match status" value="1"/>
</dbReference>
<dbReference type="GO" id="GO:0003824">
    <property type="term" value="F:catalytic activity"/>
    <property type="evidence" value="ECO:0007669"/>
    <property type="project" value="InterPro"/>
</dbReference>
<evidence type="ECO:0000259" key="2">
    <source>
        <dbReference type="Pfam" id="PF02979"/>
    </source>
</evidence>
<organism evidence="3 4">
    <name type="scientific">Hyella patelloides LEGE 07179</name>
    <dbReference type="NCBI Taxonomy" id="945734"/>
    <lineage>
        <taxon>Bacteria</taxon>
        <taxon>Bacillati</taxon>
        <taxon>Cyanobacteriota</taxon>
        <taxon>Cyanophyceae</taxon>
        <taxon>Pleurocapsales</taxon>
        <taxon>Hyellaceae</taxon>
        <taxon>Hyella</taxon>
    </lineage>
</organism>
<evidence type="ECO:0000313" key="4">
    <source>
        <dbReference type="Proteomes" id="UP000320055"/>
    </source>
</evidence>
<protein>
    <recommendedName>
        <fullName evidence="2">Nitrile hydratase alpha/Thiocyanate hydrolase gamma domain-containing protein</fullName>
    </recommendedName>
</protein>
<name>A0A563W516_9CYAN</name>
<dbReference type="AlphaFoldDB" id="A0A563W516"/>